<dbReference type="NCBIfam" id="NF033503">
    <property type="entry name" value="LarB"/>
    <property type="match status" value="1"/>
</dbReference>
<evidence type="ECO:0000259" key="1">
    <source>
        <dbReference type="SMART" id="SM01001"/>
    </source>
</evidence>
<organism evidence="2">
    <name type="scientific">Fundidesulfovibrio putealis</name>
    <dbReference type="NCBI Taxonomy" id="270496"/>
    <lineage>
        <taxon>Bacteria</taxon>
        <taxon>Pseudomonadati</taxon>
        <taxon>Thermodesulfobacteriota</taxon>
        <taxon>Desulfovibrionia</taxon>
        <taxon>Desulfovibrionales</taxon>
        <taxon>Desulfovibrionaceae</taxon>
        <taxon>Fundidesulfovibrio</taxon>
    </lineage>
</organism>
<dbReference type="GO" id="GO:0016787">
    <property type="term" value="F:hydrolase activity"/>
    <property type="evidence" value="ECO:0007669"/>
    <property type="project" value="InterPro"/>
</dbReference>
<dbReference type="Pfam" id="PF00731">
    <property type="entry name" value="AIRC"/>
    <property type="match status" value="1"/>
</dbReference>
<dbReference type="PANTHER" id="PTHR43064">
    <property type="entry name" value="PHOSPHORIBOSYLAMINOIMIDAZOLE CARBOXYLASE-RELATED"/>
    <property type="match status" value="1"/>
</dbReference>
<dbReference type="EMBL" id="DSRP01000288">
    <property type="protein sequence ID" value="HGG92131.1"/>
    <property type="molecule type" value="Genomic_DNA"/>
</dbReference>
<reference evidence="2" key="1">
    <citation type="journal article" date="2020" name="mSystems">
        <title>Genome- and Community-Level Interaction Insights into Carbon Utilization and Element Cycling Functions of Hydrothermarchaeota in Hydrothermal Sediment.</title>
        <authorList>
            <person name="Zhou Z."/>
            <person name="Liu Y."/>
            <person name="Xu W."/>
            <person name="Pan J."/>
            <person name="Luo Z.H."/>
            <person name="Li M."/>
        </authorList>
    </citation>
    <scope>NUCLEOTIDE SEQUENCE [LARGE SCALE GENOMIC DNA]</scope>
    <source>
        <strain evidence="2">SpSt-413</strain>
    </source>
</reference>
<dbReference type="AlphaFoldDB" id="A0A7C4EIP4"/>
<comment type="caution">
    <text evidence="2">The sequence shown here is derived from an EMBL/GenBank/DDBJ whole genome shotgun (WGS) entry which is preliminary data.</text>
</comment>
<dbReference type="InterPro" id="IPR039476">
    <property type="entry name" value="P2CMN_synthase_LarB"/>
</dbReference>
<accession>A0A7C4EIP4</accession>
<dbReference type="PANTHER" id="PTHR43064:SF1">
    <property type="entry name" value="SLL1489 PROTEIN"/>
    <property type="match status" value="1"/>
</dbReference>
<dbReference type="InterPro" id="IPR000031">
    <property type="entry name" value="PurE_dom"/>
</dbReference>
<evidence type="ECO:0000313" key="2">
    <source>
        <dbReference type="EMBL" id="HGG92131.1"/>
    </source>
</evidence>
<dbReference type="SUPFAM" id="SSF52255">
    <property type="entry name" value="N5-CAIR mutase (phosphoribosylaminoimidazole carboxylase, PurE)"/>
    <property type="match status" value="1"/>
</dbReference>
<proteinExistence type="predicted"/>
<feature type="domain" description="PurE" evidence="1">
    <location>
        <begin position="119"/>
        <end position="248"/>
    </location>
</feature>
<dbReference type="Gene3D" id="3.40.50.1970">
    <property type="match status" value="1"/>
</dbReference>
<name>A0A7C4EIP4_9BACT</name>
<protein>
    <submittedName>
        <fullName evidence="2">Nickel pincer cofactor biosynthesis protein LarB</fullName>
    </submittedName>
</protein>
<gene>
    <name evidence="2" type="primary">larB</name>
    <name evidence="2" type="ORF">ENR59_04180</name>
</gene>
<dbReference type="SMART" id="SM01001">
    <property type="entry name" value="AIRC"/>
    <property type="match status" value="1"/>
</dbReference>
<dbReference type="GO" id="GO:0006189">
    <property type="term" value="P:'de novo' IMP biosynthetic process"/>
    <property type="evidence" value="ECO:0007669"/>
    <property type="project" value="InterPro"/>
</dbReference>
<sequence>MDTNEKLRDLLHAVKNGAVDVEQGLERLRDLPFLDMGHTKIDLHRSLRNGFPEVIYAEGKTPGQVGEIFTRMGEHTDVLATRVSPETAAHVQALCPRAHYTPLARTLTLRRGEPAWRSGEIAIVTAGTSDLPVAEEARVTCEMLGSRATVVSDVGVAGIHRLLDRLGFIRTVRVVIVVAGMEGALASVVGGLVPQPIVAVPTSVGYGAAFGGLAALLGMLTSCASGVTVVNIDNGFGAACAACKINNLLP</sequence>